<dbReference type="GO" id="GO:0005524">
    <property type="term" value="F:ATP binding"/>
    <property type="evidence" value="ECO:0007669"/>
    <property type="project" value="UniProtKB-UniRule"/>
</dbReference>
<keyword evidence="5 11" id="KW-0545">Nucleotide biosynthesis</keyword>
<feature type="domain" description="Thymidylate kinase-like" evidence="12">
    <location>
        <begin position="8"/>
        <end position="198"/>
    </location>
</feature>
<dbReference type="PROSITE" id="PS01331">
    <property type="entry name" value="THYMIDYLATE_KINASE"/>
    <property type="match status" value="1"/>
</dbReference>
<dbReference type="PANTHER" id="PTHR10344">
    <property type="entry name" value="THYMIDYLATE KINASE"/>
    <property type="match status" value="1"/>
</dbReference>
<evidence type="ECO:0000256" key="5">
    <source>
        <dbReference type="ARBA" id="ARBA00022727"/>
    </source>
</evidence>
<dbReference type="Gene3D" id="3.40.50.300">
    <property type="entry name" value="P-loop containing nucleotide triphosphate hydrolases"/>
    <property type="match status" value="1"/>
</dbReference>
<dbReference type="GO" id="GO:0006233">
    <property type="term" value="P:dTDP biosynthetic process"/>
    <property type="evidence" value="ECO:0007669"/>
    <property type="project" value="InterPro"/>
</dbReference>
<evidence type="ECO:0000256" key="3">
    <source>
        <dbReference type="ARBA" id="ARBA00017144"/>
    </source>
</evidence>
<keyword evidence="8 11" id="KW-0067">ATP-binding</keyword>
<keyword evidence="6 11" id="KW-0547">Nucleotide-binding</keyword>
<evidence type="ECO:0000256" key="9">
    <source>
        <dbReference type="ARBA" id="ARBA00029962"/>
    </source>
</evidence>
<dbReference type="Proteomes" id="UP000317663">
    <property type="component" value="Unassembled WGS sequence"/>
</dbReference>
<comment type="function">
    <text evidence="11">Phosphorylation of dTMP to form dTDP in both de novo and salvage pathways of dTTP synthesis.</text>
</comment>
<dbReference type="PANTHER" id="PTHR10344:SF4">
    <property type="entry name" value="UMP-CMP KINASE 2, MITOCHONDRIAL"/>
    <property type="match status" value="1"/>
</dbReference>
<gene>
    <name evidence="11" type="primary">tmk</name>
    <name evidence="13" type="ORF">EAH77_09860</name>
</gene>
<dbReference type="FunFam" id="3.40.50.300:FF:000321">
    <property type="entry name" value="Thymidylate kinase"/>
    <property type="match status" value="1"/>
</dbReference>
<evidence type="ECO:0000313" key="14">
    <source>
        <dbReference type="Proteomes" id="UP000317663"/>
    </source>
</evidence>
<dbReference type="InterPro" id="IPR027417">
    <property type="entry name" value="P-loop_NTPase"/>
</dbReference>
<organism evidence="13 14">
    <name type="scientific">Ewingella americana</name>
    <dbReference type="NCBI Taxonomy" id="41202"/>
    <lineage>
        <taxon>Bacteria</taxon>
        <taxon>Pseudomonadati</taxon>
        <taxon>Pseudomonadota</taxon>
        <taxon>Gammaproteobacteria</taxon>
        <taxon>Enterobacterales</taxon>
        <taxon>Yersiniaceae</taxon>
        <taxon>Ewingella</taxon>
    </lineage>
</organism>
<evidence type="ECO:0000256" key="7">
    <source>
        <dbReference type="ARBA" id="ARBA00022777"/>
    </source>
</evidence>
<proteinExistence type="inferred from homology"/>
<dbReference type="EMBL" id="RCZD01000004">
    <property type="protein sequence ID" value="TPG62766.1"/>
    <property type="molecule type" value="Genomic_DNA"/>
</dbReference>
<keyword evidence="7 11" id="KW-0418">Kinase</keyword>
<evidence type="ECO:0000256" key="10">
    <source>
        <dbReference type="ARBA" id="ARBA00048743"/>
    </source>
</evidence>
<reference evidence="13 14" key="1">
    <citation type="journal article" date="2019" name="Environ. Microbiol.">
        <title>Species interactions and distinct microbial communities in high Arctic permafrost affected cryosols are associated with the CH4 and CO2 gas fluxes.</title>
        <authorList>
            <person name="Altshuler I."/>
            <person name="Hamel J."/>
            <person name="Turney S."/>
            <person name="Magnuson E."/>
            <person name="Levesque R."/>
            <person name="Greer C."/>
            <person name="Whyte L.G."/>
        </authorList>
    </citation>
    <scope>NUCLEOTIDE SEQUENCE [LARGE SCALE GENOMIC DNA]</scope>
    <source>
        <strain evidence="13 14">E4</strain>
    </source>
</reference>
<dbReference type="GO" id="GO:0006227">
    <property type="term" value="P:dUDP biosynthetic process"/>
    <property type="evidence" value="ECO:0007669"/>
    <property type="project" value="TreeGrafter"/>
</dbReference>
<dbReference type="GO" id="GO:0004798">
    <property type="term" value="F:dTMP kinase activity"/>
    <property type="evidence" value="ECO:0007669"/>
    <property type="project" value="UniProtKB-UniRule"/>
</dbReference>
<evidence type="ECO:0000256" key="11">
    <source>
        <dbReference type="HAMAP-Rule" id="MF_00165"/>
    </source>
</evidence>
<dbReference type="AlphaFoldDB" id="A0A502GP47"/>
<evidence type="ECO:0000256" key="4">
    <source>
        <dbReference type="ARBA" id="ARBA00022679"/>
    </source>
</evidence>
<dbReference type="HAMAP" id="MF_00165">
    <property type="entry name" value="Thymidylate_kinase"/>
    <property type="match status" value="1"/>
</dbReference>
<dbReference type="CDD" id="cd01672">
    <property type="entry name" value="TMPK"/>
    <property type="match status" value="1"/>
</dbReference>
<evidence type="ECO:0000256" key="2">
    <source>
        <dbReference type="ARBA" id="ARBA00012980"/>
    </source>
</evidence>
<evidence type="ECO:0000256" key="1">
    <source>
        <dbReference type="ARBA" id="ARBA00009776"/>
    </source>
</evidence>
<keyword evidence="4 11" id="KW-0808">Transferase</keyword>
<dbReference type="GO" id="GO:0005829">
    <property type="term" value="C:cytosol"/>
    <property type="evidence" value="ECO:0007669"/>
    <property type="project" value="TreeGrafter"/>
</dbReference>
<keyword evidence="14" id="KW-1185">Reference proteome</keyword>
<evidence type="ECO:0000256" key="6">
    <source>
        <dbReference type="ARBA" id="ARBA00022741"/>
    </source>
</evidence>
<feature type="binding site" evidence="11">
    <location>
        <begin position="10"/>
        <end position="17"/>
    </location>
    <ligand>
        <name>ATP</name>
        <dbReference type="ChEBI" id="CHEBI:30616"/>
    </ligand>
</feature>
<comment type="catalytic activity">
    <reaction evidence="10 11">
        <text>dTMP + ATP = dTDP + ADP</text>
        <dbReference type="Rhea" id="RHEA:13517"/>
        <dbReference type="ChEBI" id="CHEBI:30616"/>
        <dbReference type="ChEBI" id="CHEBI:58369"/>
        <dbReference type="ChEBI" id="CHEBI:63528"/>
        <dbReference type="ChEBI" id="CHEBI:456216"/>
        <dbReference type="EC" id="2.7.4.9"/>
    </reaction>
</comment>
<protein>
    <recommendedName>
        <fullName evidence="3 11">Thymidylate kinase</fullName>
        <ecNumber evidence="2 11">2.7.4.9</ecNumber>
    </recommendedName>
    <alternativeName>
        <fullName evidence="9 11">dTMP kinase</fullName>
    </alternativeName>
</protein>
<evidence type="ECO:0000259" key="12">
    <source>
        <dbReference type="Pfam" id="PF02223"/>
    </source>
</evidence>
<dbReference type="SUPFAM" id="SSF52540">
    <property type="entry name" value="P-loop containing nucleoside triphosphate hydrolases"/>
    <property type="match status" value="1"/>
</dbReference>
<dbReference type="InterPro" id="IPR018095">
    <property type="entry name" value="Thymidylate_kin_CS"/>
</dbReference>
<dbReference type="EC" id="2.7.4.9" evidence="2 11"/>
<dbReference type="RefSeq" id="WP_140472116.1">
    <property type="nucleotide sequence ID" value="NZ_RCZD01000004.1"/>
</dbReference>
<dbReference type="OrthoDB" id="9774907at2"/>
<accession>A0A502GP47</accession>
<evidence type="ECO:0000256" key="8">
    <source>
        <dbReference type="ARBA" id="ARBA00022840"/>
    </source>
</evidence>
<comment type="similarity">
    <text evidence="1 11">Belongs to the thymidylate kinase family.</text>
</comment>
<dbReference type="Pfam" id="PF02223">
    <property type="entry name" value="Thymidylate_kin"/>
    <property type="match status" value="1"/>
</dbReference>
<name>A0A502GP47_9GAMM</name>
<comment type="caution">
    <text evidence="13">The sequence shown here is derived from an EMBL/GenBank/DDBJ whole genome shotgun (WGS) entry which is preliminary data.</text>
</comment>
<dbReference type="GO" id="GO:0006235">
    <property type="term" value="P:dTTP biosynthetic process"/>
    <property type="evidence" value="ECO:0007669"/>
    <property type="project" value="UniProtKB-UniRule"/>
</dbReference>
<sequence>MKSKFIVIEGLEGAGKTTARDVVVNQLRNLGVEDIVFTREPGGTPLAEKLRDLFKRGVEDDKPTVKAEVLMLYAARVQLVETVILPALARGAWVVGDRHDLSSQAYQGGGRGIDAELMRSLRDTVLGDFRPDLTLYLDLPPEIGLQRASVRGELDRIEKEALPFFERTRERYLSLAAEDSRIKTIDASQTLEQVSASIEKTLSQWFKAQQQEGNQQ</sequence>
<dbReference type="NCBIfam" id="TIGR00041">
    <property type="entry name" value="DTMP_kinase"/>
    <property type="match status" value="1"/>
</dbReference>
<dbReference type="InterPro" id="IPR039430">
    <property type="entry name" value="Thymidylate_kin-like_dom"/>
</dbReference>
<dbReference type="InterPro" id="IPR018094">
    <property type="entry name" value="Thymidylate_kinase"/>
</dbReference>
<evidence type="ECO:0000313" key="13">
    <source>
        <dbReference type="EMBL" id="TPG62766.1"/>
    </source>
</evidence>